<dbReference type="AlphaFoldDB" id="A0A2V1IZK7"/>
<dbReference type="GeneID" id="93424993"/>
<evidence type="ECO:0000313" key="3">
    <source>
        <dbReference type="EMBL" id="PWB08194.1"/>
    </source>
</evidence>
<dbReference type="Proteomes" id="UP000244925">
    <property type="component" value="Unassembled WGS sequence"/>
</dbReference>
<dbReference type="Gene3D" id="3.60.21.10">
    <property type="match status" value="1"/>
</dbReference>
<evidence type="ECO:0000259" key="2">
    <source>
        <dbReference type="SMART" id="SM00854"/>
    </source>
</evidence>
<dbReference type="Pfam" id="PF09587">
    <property type="entry name" value="PGA_cap"/>
    <property type="match status" value="1"/>
</dbReference>
<dbReference type="SMART" id="SM00854">
    <property type="entry name" value="PGA_cap"/>
    <property type="match status" value="1"/>
</dbReference>
<dbReference type="InterPro" id="IPR052169">
    <property type="entry name" value="CW_Biosynth-Accessory"/>
</dbReference>
<dbReference type="SUPFAM" id="SSF56300">
    <property type="entry name" value="Metallo-dependent phosphatases"/>
    <property type="match status" value="1"/>
</dbReference>
<comment type="similarity">
    <text evidence="1">Belongs to the CapA family.</text>
</comment>
<dbReference type="EMBL" id="PUBV01000007">
    <property type="protein sequence ID" value="PWB08194.1"/>
    <property type="molecule type" value="Genomic_DNA"/>
</dbReference>
<accession>A0A2V1IZK7</accession>
<evidence type="ECO:0000313" key="4">
    <source>
        <dbReference type="Proteomes" id="UP000244925"/>
    </source>
</evidence>
<dbReference type="CDD" id="cd07381">
    <property type="entry name" value="MPP_CapA"/>
    <property type="match status" value="1"/>
</dbReference>
<protein>
    <submittedName>
        <fullName evidence="3">CapA family protein</fullName>
    </submittedName>
</protein>
<dbReference type="PANTHER" id="PTHR33393">
    <property type="entry name" value="POLYGLUTAMINE SYNTHESIS ACCESSORY PROTEIN RV0574C-RELATED"/>
    <property type="match status" value="1"/>
</dbReference>
<organism evidence="3 4">
    <name type="scientific">Paramuribaculum intestinale</name>
    <dbReference type="NCBI Taxonomy" id="2094151"/>
    <lineage>
        <taxon>Bacteria</taxon>
        <taxon>Pseudomonadati</taxon>
        <taxon>Bacteroidota</taxon>
        <taxon>Bacteroidia</taxon>
        <taxon>Bacteroidales</taxon>
        <taxon>Muribaculaceae</taxon>
        <taxon>Paramuribaculum</taxon>
    </lineage>
</organism>
<reference evidence="4" key="1">
    <citation type="submission" date="2018-02" db="EMBL/GenBank/DDBJ databases">
        <authorList>
            <person name="Clavel T."/>
            <person name="Strowig T."/>
        </authorList>
    </citation>
    <scope>NUCLEOTIDE SEQUENCE [LARGE SCALE GENOMIC DNA]</scope>
    <source>
        <strain evidence="4">DSM 100764</strain>
    </source>
</reference>
<keyword evidence="4" id="KW-1185">Reference proteome</keyword>
<comment type="caution">
    <text evidence="3">The sequence shown here is derived from an EMBL/GenBank/DDBJ whole genome shotgun (WGS) entry which is preliminary data.</text>
</comment>
<dbReference type="PANTHER" id="PTHR33393:SF12">
    <property type="entry name" value="CAPSULE BIOSYNTHESIS PROTEIN CAPA"/>
    <property type="match status" value="1"/>
</dbReference>
<gene>
    <name evidence="3" type="ORF">C5O25_04990</name>
</gene>
<dbReference type="InterPro" id="IPR019079">
    <property type="entry name" value="Capsule_synth_CapA"/>
</dbReference>
<feature type="domain" description="Capsule synthesis protein CapA" evidence="2">
    <location>
        <begin position="19"/>
        <end position="264"/>
    </location>
</feature>
<sequence length="349" mass="38527">MIGLLVSLAWLLCAPEEAELLFVGDAMMHQRQIDAALQPDGTHSFDACFDSIRRWVSEADYAVVNLEAPLGGEPYTGYPMFSAPDSYAQALRDAGFDLTLTANNHCLDRRDRGLQRTIAVLDSLAMPHIGTYSPASVRDSLALHIADVNGFRIGFLNYTYGTNGIRHGAAVAVDPIDVSLIEADIARARSRGVELVAVCIHWGVEYRMLPEQSQRDTGSRIHRAGADMVIGSHPHVIQPAEMAADSAGRRHLTVYSLGNFLSAMRTPDTRGGAAVSVTLRRDRLGRPYIDRAESHLLFTVTPSRPGEPFRVVRADRPIHDDQEAEEQRIEFARRAAEILRQHNKNVKAP</sequence>
<dbReference type="InterPro" id="IPR029052">
    <property type="entry name" value="Metallo-depent_PP-like"/>
</dbReference>
<evidence type="ECO:0000256" key="1">
    <source>
        <dbReference type="ARBA" id="ARBA00005662"/>
    </source>
</evidence>
<dbReference type="RefSeq" id="WP_107035631.1">
    <property type="nucleotide sequence ID" value="NZ_CAONGC010000014.1"/>
</dbReference>
<name>A0A2V1IZK7_9BACT</name>
<proteinExistence type="inferred from homology"/>